<evidence type="ECO:0000313" key="2">
    <source>
        <dbReference type="Proteomes" id="UP000288227"/>
    </source>
</evidence>
<organism evidence="1 2">
    <name type="scientific">Chryseotalea sanaruensis</name>
    <dbReference type="NCBI Taxonomy" id="2482724"/>
    <lineage>
        <taxon>Bacteria</taxon>
        <taxon>Pseudomonadati</taxon>
        <taxon>Bacteroidota</taxon>
        <taxon>Cytophagia</taxon>
        <taxon>Cytophagales</taxon>
        <taxon>Chryseotaleaceae</taxon>
        <taxon>Chryseotalea</taxon>
    </lineage>
</organism>
<dbReference type="OrthoDB" id="1093345at2"/>
<evidence type="ECO:0000313" key="1">
    <source>
        <dbReference type="EMBL" id="GCC53690.1"/>
    </source>
</evidence>
<dbReference type="EMBL" id="BHXQ01000010">
    <property type="protein sequence ID" value="GCC53690.1"/>
    <property type="molecule type" value="Genomic_DNA"/>
</dbReference>
<accession>A0A401UFR8</accession>
<name>A0A401UFR8_9BACT</name>
<keyword evidence="2" id="KW-1185">Reference proteome</keyword>
<comment type="caution">
    <text evidence="1">The sequence shown here is derived from an EMBL/GenBank/DDBJ whole genome shotgun (WGS) entry which is preliminary data.</text>
</comment>
<dbReference type="AlphaFoldDB" id="A0A401UFR8"/>
<evidence type="ECO:0008006" key="3">
    <source>
        <dbReference type="Google" id="ProtNLM"/>
    </source>
</evidence>
<reference evidence="1 2" key="1">
    <citation type="submission" date="2018-11" db="EMBL/GenBank/DDBJ databases">
        <title>Chryseotalea sanarue gen. nov., sp., nov., a member of the family Cytophagaceae, isolated from a brackish lake in Hamamatsu Japan.</title>
        <authorList>
            <person name="Maejima Y."/>
            <person name="Iino T."/>
            <person name="Muraguchi Y."/>
            <person name="Fukuda K."/>
            <person name="Ohkuma M."/>
            <person name="Moriuchi R."/>
            <person name="Dohra H."/>
            <person name="Kimbara K."/>
            <person name="Shintani M."/>
        </authorList>
    </citation>
    <scope>NUCLEOTIDE SEQUENCE [LARGE SCALE GENOMIC DNA]</scope>
    <source>
        <strain evidence="1 2">Ys</strain>
    </source>
</reference>
<dbReference type="RefSeq" id="WP_127124343.1">
    <property type="nucleotide sequence ID" value="NZ_BHXQ01000010.1"/>
</dbReference>
<protein>
    <recommendedName>
        <fullName evidence="3">DUF3352 domain-containing protein</fullName>
    </recommendedName>
</protein>
<sequence length="882" mass="99616">MNIKALLFTIAFVGLAVAGYFAYNSFLKNEKTLLWDLVPENSIAVYQKGGCSECIDSLSKAAWLVLLRETYFKDHNFDSAFLSAFQKVSDKASAVSLHKTAKHKFDLIFYSTEDVSKSDLLEGLRKRSKSRERKYNGFVIKELATESDVVTWVEFSNYIAISLSPVLIEDVVRAYQLKSEGGFIDKVKQVASLPVVRNDAGDVLIDLEAFHDWLLLFSNEENKEGVRIKGATLLDVKRSKKSIILNGFSDSDSAQTSSLLSVFKGQSPVSFGLKYFVSNDAYFVTNYGFSDPDLFAKNLQALLDRDRRDLLLGKLKLTTTEVNQLYTGLGKEVGLQSFELSGMNSSNVLMVDVKSDGLWIDLLDKVATAISEDTVFVEHYASHLIKRLDKPGLIELLFPVISFKHDELYYSQSGNVMLMAGDIRALKKILDDIEEEEVWAKSVDKNRFLESTFLESNISFYVDPSPYSKLVTSKISDEWKPFFAKQDIQISALGLSAFQFSHLNNNFYTNIYLGFDDVKKTNRNNRLKEILVNINAAPIYKLFVVKNHNDKSNEVLVQDSANTIHLLSSKGEILWSKKLDGLIKGELEQIDYFANGKLQMLFSTDKDIHVIDRLGNYVSPYPIATLTGNLFSRSIDYDHSKNYRFITADKAGTINMVSKEGKLLEGWKGMATNGELLVAPKHYRIAARDYIGIVHSAGRFSLYNRRGELLKGFPVDLRGRVRDDFYLDVGSGKEKTAFVFMTMDGQKVRVDLDGNELSRETLIKPVFDTRFRLILEANEKSYLTVRQNNKTLTLLSKSGEEILSNDFIGMNSADVKYYDFGSGNIYYVILDVDQDLGYVYNAEGKLITSQPLECQTLKLFWSNSELHSVASYEGLLKISNLN</sequence>
<gene>
    <name evidence="1" type="ORF">SanaruYs_39350</name>
</gene>
<proteinExistence type="predicted"/>
<dbReference type="Proteomes" id="UP000288227">
    <property type="component" value="Unassembled WGS sequence"/>
</dbReference>